<dbReference type="EMBL" id="FOQD01000011">
    <property type="protein sequence ID" value="SFI69725.1"/>
    <property type="molecule type" value="Genomic_DNA"/>
</dbReference>
<proteinExistence type="predicted"/>
<accession>A0A1I3KC01</accession>
<evidence type="ECO:0000256" key="1">
    <source>
        <dbReference type="SAM" id="Phobius"/>
    </source>
</evidence>
<evidence type="ECO:0000313" key="3">
    <source>
        <dbReference type="Proteomes" id="UP000199518"/>
    </source>
</evidence>
<keyword evidence="1" id="KW-0472">Membrane</keyword>
<sequence>MKKPDIAITVVILMAFLVLLIGYAELYRRTTTPFMVPHVDEEKGIRWGKSAPYYSAFEYAPSSLWLAIQVFFMPAYLADRQIRPVFWADEPPSPIPESYWR</sequence>
<dbReference type="AlphaFoldDB" id="A0A1I3KC01"/>
<keyword evidence="1" id="KW-1133">Transmembrane helix</keyword>
<keyword evidence="1" id="KW-0812">Transmembrane</keyword>
<organism evidence="2 3">
    <name type="scientific">Planctomicrobium piriforme</name>
    <dbReference type="NCBI Taxonomy" id="1576369"/>
    <lineage>
        <taxon>Bacteria</taxon>
        <taxon>Pseudomonadati</taxon>
        <taxon>Planctomycetota</taxon>
        <taxon>Planctomycetia</taxon>
        <taxon>Planctomycetales</taxon>
        <taxon>Planctomycetaceae</taxon>
        <taxon>Planctomicrobium</taxon>
    </lineage>
</organism>
<protein>
    <submittedName>
        <fullName evidence="2">Uncharacterized protein</fullName>
    </submittedName>
</protein>
<name>A0A1I3KC01_9PLAN</name>
<gene>
    <name evidence="2" type="ORF">SAMN05421753_111174</name>
</gene>
<feature type="transmembrane region" description="Helical" evidence="1">
    <location>
        <begin position="6"/>
        <end position="26"/>
    </location>
</feature>
<keyword evidence="3" id="KW-1185">Reference proteome</keyword>
<evidence type="ECO:0000313" key="2">
    <source>
        <dbReference type="EMBL" id="SFI69725.1"/>
    </source>
</evidence>
<dbReference type="Proteomes" id="UP000199518">
    <property type="component" value="Unassembled WGS sequence"/>
</dbReference>
<reference evidence="3" key="1">
    <citation type="submission" date="2016-10" db="EMBL/GenBank/DDBJ databases">
        <authorList>
            <person name="Varghese N."/>
            <person name="Submissions S."/>
        </authorList>
    </citation>
    <scope>NUCLEOTIDE SEQUENCE [LARGE SCALE GENOMIC DNA]</scope>
    <source>
        <strain evidence="3">DSM 26348</strain>
    </source>
</reference>
<dbReference type="RefSeq" id="WP_092051656.1">
    <property type="nucleotide sequence ID" value="NZ_FOQD01000011.1"/>
</dbReference>
<dbReference type="STRING" id="1576369.SAMN05421753_111174"/>